<dbReference type="AlphaFoldDB" id="A0A6G4WMJ1"/>
<sequence>MNYRILTGEIEHEANTFSKVPTTLEHFRSGALLLGDEIPPARRGTRTALGAAFEAAEKFGWTLSHPLAASATPGGTVTKETFEQLCAWFLAGAQGCDGALINLHGAMVAEGCEDAEGEILARLRAILGPDAPIVVTLDLHANVTQKMATNASALIAVRTYPHIDYYERVWQGAKLLDRALRGEIRPRTVIAKRAMLRGLDHGRTQVGPMRELIDRGEALEASGMALVVSVCAGFSNADIFDIGPSVTVTADGDTTEAKRIAEEFMDYAWQTREFTSVHPSPRRWHTPKPAKPAPTSRWCSLISATIPAAAIMATRRTCCVR</sequence>
<dbReference type="EMBL" id="JAAKZF010000172">
    <property type="protein sequence ID" value="NGO56035.1"/>
    <property type="molecule type" value="Genomic_DNA"/>
</dbReference>
<evidence type="ECO:0000313" key="2">
    <source>
        <dbReference type="EMBL" id="NGO56035.1"/>
    </source>
</evidence>
<name>A0A6G4WMJ1_9HYPH</name>
<dbReference type="InterPro" id="IPR015995">
    <property type="entry name" value="MlrC_N"/>
</dbReference>
<protein>
    <submittedName>
        <fullName evidence="2">M81 family metallopeptidase</fullName>
    </submittedName>
</protein>
<dbReference type="Pfam" id="PF07364">
    <property type="entry name" value="DUF1485"/>
    <property type="match status" value="1"/>
</dbReference>
<proteinExistence type="predicted"/>
<evidence type="ECO:0000313" key="3">
    <source>
        <dbReference type="Proteomes" id="UP001642900"/>
    </source>
</evidence>
<reference evidence="2 3" key="1">
    <citation type="submission" date="2020-02" db="EMBL/GenBank/DDBJ databases">
        <title>Genome sequence of strain CCNWXJ40-4.</title>
        <authorList>
            <person name="Gao J."/>
            <person name="Sun J."/>
        </authorList>
    </citation>
    <scope>NUCLEOTIDE SEQUENCE [LARGE SCALE GENOMIC DNA]</scope>
    <source>
        <strain evidence="2 3">CCNWXJ 40-4</strain>
    </source>
</reference>
<dbReference type="RefSeq" id="WP_165034366.1">
    <property type="nucleotide sequence ID" value="NZ_JAAKZF010000172.1"/>
</dbReference>
<comment type="caution">
    <text evidence="2">The sequence shown here is derived from an EMBL/GenBank/DDBJ whole genome shotgun (WGS) entry which is preliminary data.</text>
</comment>
<evidence type="ECO:0000259" key="1">
    <source>
        <dbReference type="Pfam" id="PF07364"/>
    </source>
</evidence>
<accession>A0A6G4WMJ1</accession>
<feature type="domain" description="Microcystin LR degradation protein MlrC N-terminal" evidence="1">
    <location>
        <begin position="4"/>
        <end position="275"/>
    </location>
</feature>
<organism evidence="2 3">
    <name type="scientific">Allomesorhizobium camelthorni</name>
    <dbReference type="NCBI Taxonomy" id="475069"/>
    <lineage>
        <taxon>Bacteria</taxon>
        <taxon>Pseudomonadati</taxon>
        <taxon>Pseudomonadota</taxon>
        <taxon>Alphaproteobacteria</taxon>
        <taxon>Hyphomicrobiales</taxon>
        <taxon>Phyllobacteriaceae</taxon>
        <taxon>Allomesorhizobium</taxon>
    </lineage>
</organism>
<dbReference type="Proteomes" id="UP001642900">
    <property type="component" value="Unassembled WGS sequence"/>
</dbReference>
<keyword evidence="3" id="KW-1185">Reference proteome</keyword>
<gene>
    <name evidence="2" type="ORF">G6N73_34515</name>
</gene>